<dbReference type="InterPro" id="IPR000551">
    <property type="entry name" value="MerR-type_HTH_dom"/>
</dbReference>
<evidence type="ECO:0000256" key="3">
    <source>
        <dbReference type="ARBA" id="ARBA00023125"/>
    </source>
</evidence>
<dbReference type="Gene3D" id="3.40.50.280">
    <property type="entry name" value="Cobalamin-binding domain"/>
    <property type="match status" value="1"/>
</dbReference>
<dbReference type="EMBL" id="OENE01000025">
    <property type="protein sequence ID" value="SOU89237.1"/>
    <property type="molecule type" value="Genomic_DNA"/>
</dbReference>
<dbReference type="Pfam" id="PF02607">
    <property type="entry name" value="B12-binding_2"/>
    <property type="match status" value="1"/>
</dbReference>
<dbReference type="InterPro" id="IPR003759">
    <property type="entry name" value="Cbl-bd_cap"/>
</dbReference>
<keyword evidence="3" id="KW-0238">DNA-binding</keyword>
<dbReference type="SUPFAM" id="SSF46955">
    <property type="entry name" value="Putative DNA-binding domain"/>
    <property type="match status" value="1"/>
</dbReference>
<dbReference type="AlphaFoldDB" id="A0A2I2MAW1"/>
<evidence type="ECO:0000313" key="6">
    <source>
        <dbReference type="EMBL" id="SOU89237.1"/>
    </source>
</evidence>
<evidence type="ECO:0000259" key="5">
    <source>
        <dbReference type="PROSITE" id="PS50937"/>
    </source>
</evidence>
<evidence type="ECO:0000313" key="7">
    <source>
        <dbReference type="Proteomes" id="UP000490060"/>
    </source>
</evidence>
<dbReference type="InterPro" id="IPR047057">
    <property type="entry name" value="MerR_fam"/>
</dbReference>
<dbReference type="PANTHER" id="PTHR30204:SF69">
    <property type="entry name" value="MERR-FAMILY TRANSCRIPTIONAL REGULATOR"/>
    <property type="match status" value="1"/>
</dbReference>
<name>A0A2I2MAW1_9FLAO</name>
<dbReference type="Gene3D" id="1.10.1240.10">
    <property type="entry name" value="Methionine synthase domain"/>
    <property type="match status" value="1"/>
</dbReference>
<dbReference type="GO" id="GO:0003700">
    <property type="term" value="F:DNA-binding transcription factor activity"/>
    <property type="evidence" value="ECO:0007669"/>
    <property type="project" value="InterPro"/>
</dbReference>
<accession>A0A2I2MAW1</accession>
<evidence type="ECO:0000256" key="1">
    <source>
        <dbReference type="ARBA" id="ARBA00022491"/>
    </source>
</evidence>
<dbReference type="InterPro" id="IPR009061">
    <property type="entry name" value="DNA-bd_dom_put_sf"/>
</dbReference>
<dbReference type="GO" id="GO:0003677">
    <property type="term" value="F:DNA binding"/>
    <property type="evidence" value="ECO:0007669"/>
    <property type="project" value="UniProtKB-KW"/>
</dbReference>
<feature type="domain" description="HTH merR-type" evidence="5">
    <location>
        <begin position="20"/>
        <end position="68"/>
    </location>
</feature>
<keyword evidence="4" id="KW-0804">Transcription</keyword>
<protein>
    <submittedName>
        <fullName evidence="6">MerR family transcriptional regulator</fullName>
    </submittedName>
</protein>
<dbReference type="InterPro" id="IPR036594">
    <property type="entry name" value="Meth_synthase_dom"/>
</dbReference>
<keyword evidence="2" id="KW-0805">Transcription regulation</keyword>
<evidence type="ECO:0000256" key="2">
    <source>
        <dbReference type="ARBA" id="ARBA00023015"/>
    </source>
</evidence>
<proteinExistence type="predicted"/>
<dbReference type="PANTHER" id="PTHR30204">
    <property type="entry name" value="REDOX-CYCLING DRUG-SENSING TRANSCRIPTIONAL ACTIVATOR SOXR"/>
    <property type="match status" value="1"/>
</dbReference>
<keyword evidence="1" id="KW-0678">Repressor</keyword>
<sequence>MKNVSLFNKKDNKLNNIKNSFTIKDLENISGIKAHTIRIWEKRYNLLSPERTDTNIRYYSSENLLKLLNVVLLNKNKYKISKISEMSDKDILLLARELAFKTAISDDAINSLKMAMFQFDKVLFNNTYNQLLNKKTFREIFKDVFVPFLNHIGLLWQTDTLLHAHEHFISNLIAQKIQISTEKLEYSIIDSDVIYVLFLPENEVHELGLMYLNYELVLRGNKTIYLGQSLPLSNLNYFFESDTEVRFITSLTVQPYDDKIMDYFQEIETALKGKKHQFIAVGNKTSKVKEVNFEANISLYNSVIDLLKVL</sequence>
<gene>
    <name evidence="6" type="ORF">TNO010_310093</name>
</gene>
<dbReference type="Pfam" id="PF13411">
    <property type="entry name" value="MerR_1"/>
    <property type="match status" value="1"/>
</dbReference>
<organism evidence="6 7">
    <name type="scientific">Tenacibaculum finnmarkense genomovar ulcerans</name>
    <dbReference type="NCBI Taxonomy" id="2781388"/>
    <lineage>
        <taxon>Bacteria</taxon>
        <taxon>Pseudomonadati</taxon>
        <taxon>Bacteroidota</taxon>
        <taxon>Flavobacteriia</taxon>
        <taxon>Flavobacteriales</taxon>
        <taxon>Flavobacteriaceae</taxon>
        <taxon>Tenacibaculum</taxon>
        <taxon>Tenacibaculum finnmarkense</taxon>
    </lineage>
</organism>
<evidence type="ECO:0000256" key="4">
    <source>
        <dbReference type="ARBA" id="ARBA00023163"/>
    </source>
</evidence>
<reference evidence="6 7" key="1">
    <citation type="submission" date="2017-11" db="EMBL/GenBank/DDBJ databases">
        <authorList>
            <person name="Duchaud E."/>
        </authorList>
    </citation>
    <scope>NUCLEOTIDE SEQUENCE [LARGE SCALE GENOMIC DNA]</scope>
    <source>
        <strain evidence="6 7">TNO010</strain>
    </source>
</reference>
<dbReference type="Proteomes" id="UP000490060">
    <property type="component" value="Unassembled WGS sequence"/>
</dbReference>
<dbReference type="Gene3D" id="1.10.1660.10">
    <property type="match status" value="1"/>
</dbReference>
<dbReference type="SMART" id="SM00422">
    <property type="entry name" value="HTH_MERR"/>
    <property type="match status" value="1"/>
</dbReference>
<dbReference type="PROSITE" id="PS50937">
    <property type="entry name" value="HTH_MERR_2"/>
    <property type="match status" value="1"/>
</dbReference>